<gene>
    <name evidence="1" type="ORF">QFZ49_005048</name>
</gene>
<sequence>MANRMDVLLAALDRQGFKSWQSLEGSWFFSRDGNVTTIDHEPGSTGEWLDLISTLRDMGLVLPDED</sequence>
<evidence type="ECO:0000313" key="1">
    <source>
        <dbReference type="EMBL" id="MDQ0935077.1"/>
    </source>
</evidence>
<name>A0ABU0RSU8_9ACTN</name>
<evidence type="ECO:0000313" key="2">
    <source>
        <dbReference type="Proteomes" id="UP001223072"/>
    </source>
</evidence>
<protein>
    <submittedName>
        <fullName evidence="1">Uncharacterized protein</fullName>
    </submittedName>
</protein>
<accession>A0ABU0RSU8</accession>
<comment type="caution">
    <text evidence="1">The sequence shown here is derived from an EMBL/GenBank/DDBJ whole genome shotgun (WGS) entry which is preliminary data.</text>
</comment>
<dbReference type="Proteomes" id="UP001223072">
    <property type="component" value="Unassembled WGS sequence"/>
</dbReference>
<dbReference type="EMBL" id="JAUSZS010000006">
    <property type="protein sequence ID" value="MDQ0935077.1"/>
    <property type="molecule type" value="Genomic_DNA"/>
</dbReference>
<keyword evidence="2" id="KW-1185">Reference proteome</keyword>
<dbReference type="RefSeq" id="WP_307628695.1">
    <property type="nucleotide sequence ID" value="NZ_JAUSZS010000006.1"/>
</dbReference>
<reference evidence="1 2" key="1">
    <citation type="submission" date="2023-07" db="EMBL/GenBank/DDBJ databases">
        <title>Comparative genomics of wheat-associated soil bacteria to identify genetic determinants of phenazine resistance.</title>
        <authorList>
            <person name="Mouncey N."/>
        </authorList>
    </citation>
    <scope>NUCLEOTIDE SEQUENCE [LARGE SCALE GENOMIC DNA]</scope>
    <source>
        <strain evidence="1 2">W2I16</strain>
    </source>
</reference>
<organism evidence="1 2">
    <name type="scientific">Streptomyces turgidiscabies</name>
    <dbReference type="NCBI Taxonomy" id="85558"/>
    <lineage>
        <taxon>Bacteria</taxon>
        <taxon>Bacillati</taxon>
        <taxon>Actinomycetota</taxon>
        <taxon>Actinomycetes</taxon>
        <taxon>Kitasatosporales</taxon>
        <taxon>Streptomycetaceae</taxon>
        <taxon>Streptomyces</taxon>
    </lineage>
</organism>
<proteinExistence type="predicted"/>